<feature type="transmembrane region" description="Helical" evidence="1">
    <location>
        <begin position="307"/>
        <end position="327"/>
    </location>
</feature>
<evidence type="ECO:0000313" key="3">
    <source>
        <dbReference type="Proteomes" id="UP000184520"/>
    </source>
</evidence>
<dbReference type="EMBL" id="FQWD01000003">
    <property type="protein sequence ID" value="SHG45832.1"/>
    <property type="molecule type" value="Genomic_DNA"/>
</dbReference>
<feature type="transmembrane region" description="Helical" evidence="1">
    <location>
        <begin position="210"/>
        <end position="227"/>
    </location>
</feature>
<dbReference type="Pfam" id="PF19632">
    <property type="entry name" value="DUF6136"/>
    <property type="match status" value="1"/>
</dbReference>
<keyword evidence="3" id="KW-1185">Reference proteome</keyword>
<reference evidence="3" key="1">
    <citation type="submission" date="2016-11" db="EMBL/GenBank/DDBJ databases">
        <authorList>
            <person name="Varghese N."/>
            <person name="Submissions S."/>
        </authorList>
    </citation>
    <scope>NUCLEOTIDE SEQUENCE [LARGE SCALE GENOMIC DNA]</scope>
    <source>
        <strain evidence="3">CGMCC 1.8995</strain>
    </source>
</reference>
<feature type="transmembrane region" description="Helical" evidence="1">
    <location>
        <begin position="173"/>
        <end position="198"/>
    </location>
</feature>
<protein>
    <recommendedName>
        <fullName evidence="4">ABC-2 type transport system permease protein</fullName>
    </recommendedName>
</protein>
<keyword evidence="1" id="KW-0472">Membrane</keyword>
<name>A0A1M5JZ23_9ALTE</name>
<sequence length="372" mass="41375">MQYWQFRLTVYQRHLEAWLNTIKQAAAGVVYLFPMAMPALLMLPLLALGVMADSATSTQQYCLALWGFLLLTHSWVILQKDGILATPYEHYHNGLPLSTAQRKVTTALLTVYASHVFVAGPILLFLIMAIGNVDLLLTEPVSMSLHQLFPIAAACLLSVQVIRLALFSRYPIIGLILGPLMTLPLLGEVAKPLVIIVWSGVLFAEQKIPAFRLGLPLLLKGLLRFFLQADIAQANKVMLRLISLLILLICAQVFMQAVNLDAAIAAGYLCSFFMAVLLGSKLLDTLQVKAQHQFYLDSLPVTRTTQSTLAVIYSTLYCIPLLALILWFDSFNLSHWVLLLALLVVTKVGILLSQKYFLIFPCCAAIVAWWVF</sequence>
<accession>A0A1M5JZ23</accession>
<evidence type="ECO:0000256" key="1">
    <source>
        <dbReference type="SAM" id="Phobius"/>
    </source>
</evidence>
<dbReference type="Proteomes" id="UP000184520">
    <property type="component" value="Unassembled WGS sequence"/>
</dbReference>
<dbReference type="AlphaFoldDB" id="A0A1M5JZ23"/>
<evidence type="ECO:0008006" key="4">
    <source>
        <dbReference type="Google" id="ProtNLM"/>
    </source>
</evidence>
<feature type="transmembrane region" description="Helical" evidence="1">
    <location>
        <begin position="239"/>
        <end position="258"/>
    </location>
</feature>
<dbReference type="STRING" id="634436.SAMN05216361_2311"/>
<feature type="transmembrane region" description="Helical" evidence="1">
    <location>
        <begin position="148"/>
        <end position="166"/>
    </location>
</feature>
<feature type="transmembrane region" description="Helical" evidence="1">
    <location>
        <begin position="264"/>
        <end position="286"/>
    </location>
</feature>
<keyword evidence="1" id="KW-1133">Transmembrane helix</keyword>
<keyword evidence="1" id="KW-0812">Transmembrane</keyword>
<organism evidence="2 3">
    <name type="scientific">Marisediminitalea aggregata</name>
    <dbReference type="NCBI Taxonomy" id="634436"/>
    <lineage>
        <taxon>Bacteria</taxon>
        <taxon>Pseudomonadati</taxon>
        <taxon>Pseudomonadota</taxon>
        <taxon>Gammaproteobacteria</taxon>
        <taxon>Alteromonadales</taxon>
        <taxon>Alteromonadaceae</taxon>
        <taxon>Marisediminitalea</taxon>
    </lineage>
</organism>
<gene>
    <name evidence="2" type="ORF">SAMN05216361_2311</name>
</gene>
<dbReference type="RefSeq" id="WP_073322460.1">
    <property type="nucleotide sequence ID" value="NZ_FQWD01000003.1"/>
</dbReference>
<dbReference type="InterPro" id="IPR045614">
    <property type="entry name" value="DUF6136"/>
</dbReference>
<evidence type="ECO:0000313" key="2">
    <source>
        <dbReference type="EMBL" id="SHG45832.1"/>
    </source>
</evidence>
<dbReference type="OrthoDB" id="6383693at2"/>
<feature type="transmembrane region" description="Helical" evidence="1">
    <location>
        <begin position="29"/>
        <end position="52"/>
    </location>
</feature>
<feature type="transmembrane region" description="Helical" evidence="1">
    <location>
        <begin position="58"/>
        <end position="78"/>
    </location>
</feature>
<proteinExistence type="predicted"/>
<feature type="transmembrane region" description="Helical" evidence="1">
    <location>
        <begin position="107"/>
        <end position="128"/>
    </location>
</feature>
<feature type="transmembrane region" description="Helical" evidence="1">
    <location>
        <begin position="356"/>
        <end position="371"/>
    </location>
</feature>